<reference evidence="8 9" key="1">
    <citation type="submission" date="2013-09" db="EMBL/GenBank/DDBJ databases">
        <title>Whole genome shotgun sequence of Vibrio ezurae NBRC 102218.</title>
        <authorList>
            <person name="Yoshida I."/>
            <person name="Hosoyama A."/>
            <person name="Numata M."/>
            <person name="Hashimoto M."/>
            <person name="Hosoyama Y."/>
            <person name="Tsuchikane K."/>
            <person name="Noguchi M."/>
            <person name="Hirakata S."/>
            <person name="Ichikawa N."/>
            <person name="Ohji S."/>
            <person name="Yamazoe A."/>
            <person name="Fujita N."/>
        </authorList>
    </citation>
    <scope>NUCLEOTIDE SEQUENCE [LARGE SCALE GENOMIC DNA]</scope>
    <source>
        <strain evidence="8 9">NBRC 102218</strain>
    </source>
</reference>
<dbReference type="GO" id="GO:0003677">
    <property type="term" value="F:DNA binding"/>
    <property type="evidence" value="ECO:0007669"/>
    <property type="project" value="UniProtKB-KW"/>
</dbReference>
<keyword evidence="4" id="KW-0804">Transcription</keyword>
<comment type="function">
    <text evidence="5">Transcriptional repressor for the pyruvate dehydrogenase complex genes aceEF and lpd.</text>
</comment>
<evidence type="ECO:0000256" key="2">
    <source>
        <dbReference type="ARBA" id="ARBA00023015"/>
    </source>
</evidence>
<dbReference type="PRINTS" id="PR00035">
    <property type="entry name" value="HTHGNTR"/>
</dbReference>
<keyword evidence="3" id="KW-0238">DNA-binding</keyword>
<dbReference type="PANTHER" id="PTHR43537">
    <property type="entry name" value="TRANSCRIPTIONAL REGULATOR, GNTR FAMILY"/>
    <property type="match status" value="1"/>
</dbReference>
<dbReference type="EMBL" id="BATM01000007">
    <property type="protein sequence ID" value="GAD78947.1"/>
    <property type="molecule type" value="Genomic_DNA"/>
</dbReference>
<dbReference type="Gene3D" id="1.20.120.530">
    <property type="entry name" value="GntR ligand-binding domain-like"/>
    <property type="match status" value="1"/>
</dbReference>
<dbReference type="PROSITE" id="PS50949">
    <property type="entry name" value="HTH_GNTR"/>
    <property type="match status" value="1"/>
</dbReference>
<evidence type="ECO:0000313" key="8">
    <source>
        <dbReference type="EMBL" id="GAD78947.1"/>
    </source>
</evidence>
<dbReference type="SMART" id="SM00895">
    <property type="entry name" value="FCD"/>
    <property type="match status" value="1"/>
</dbReference>
<name>U3B0D7_9VIBR</name>
<feature type="domain" description="HTH gntR-type" evidence="7">
    <location>
        <begin position="1"/>
        <end position="67"/>
    </location>
</feature>
<dbReference type="eggNOG" id="COG2186">
    <property type="taxonomic scope" value="Bacteria"/>
</dbReference>
<gene>
    <name evidence="8" type="ORF">VEZ01S_07_01240</name>
</gene>
<keyword evidence="9" id="KW-1185">Reference proteome</keyword>
<evidence type="ECO:0000256" key="4">
    <source>
        <dbReference type="ARBA" id="ARBA00023163"/>
    </source>
</evidence>
<comment type="caution">
    <text evidence="8">The sequence shown here is derived from an EMBL/GenBank/DDBJ whole genome shotgun (WGS) entry which is preliminary data.</text>
</comment>
<protein>
    <recommendedName>
        <fullName evidence="6">Pyruvate dehydrogenase complex repressor</fullName>
    </recommendedName>
</protein>
<dbReference type="Gene3D" id="1.10.10.10">
    <property type="entry name" value="Winged helix-like DNA-binding domain superfamily/Winged helix DNA-binding domain"/>
    <property type="match status" value="1"/>
</dbReference>
<dbReference type="InterPro" id="IPR008920">
    <property type="entry name" value="TF_FadR/GntR_C"/>
</dbReference>
<dbReference type="Pfam" id="PF00392">
    <property type="entry name" value="GntR"/>
    <property type="match status" value="1"/>
</dbReference>
<keyword evidence="1" id="KW-0678">Repressor</keyword>
<accession>U3B0D7</accession>
<evidence type="ECO:0000256" key="3">
    <source>
        <dbReference type="ARBA" id="ARBA00023125"/>
    </source>
</evidence>
<dbReference type="SUPFAM" id="SSF46785">
    <property type="entry name" value="Winged helix' DNA-binding domain"/>
    <property type="match status" value="1"/>
</dbReference>
<dbReference type="OrthoDB" id="5450856at2"/>
<dbReference type="CDD" id="cd07377">
    <property type="entry name" value="WHTH_GntR"/>
    <property type="match status" value="1"/>
</dbReference>
<dbReference type="InterPro" id="IPR011711">
    <property type="entry name" value="GntR_C"/>
</dbReference>
<evidence type="ECO:0000256" key="6">
    <source>
        <dbReference type="ARBA" id="ARBA00039592"/>
    </source>
</evidence>
<dbReference type="Pfam" id="PF07729">
    <property type="entry name" value="FCD"/>
    <property type="match status" value="1"/>
</dbReference>
<dbReference type="PANTHER" id="PTHR43537:SF34">
    <property type="entry name" value="PYRUVATE DEHYDROGENASE COMPLEX REPRESSOR"/>
    <property type="match status" value="1"/>
</dbReference>
<evidence type="ECO:0000256" key="5">
    <source>
        <dbReference type="ARBA" id="ARBA00037357"/>
    </source>
</evidence>
<dbReference type="InterPro" id="IPR000524">
    <property type="entry name" value="Tscrpt_reg_HTH_GntR"/>
</dbReference>
<dbReference type="AlphaFoldDB" id="U3B0D7"/>
<dbReference type="SMART" id="SM00345">
    <property type="entry name" value="HTH_GNTR"/>
    <property type="match status" value="1"/>
</dbReference>
<dbReference type="STRING" id="1219080.VEZ01S_07_01240"/>
<dbReference type="Proteomes" id="UP000016562">
    <property type="component" value="Unassembled WGS sequence"/>
</dbReference>
<proteinExistence type="predicted"/>
<dbReference type="SUPFAM" id="SSF48008">
    <property type="entry name" value="GntR ligand-binding domain-like"/>
    <property type="match status" value="1"/>
</dbReference>
<dbReference type="InterPro" id="IPR036390">
    <property type="entry name" value="WH_DNA-bd_sf"/>
</dbReference>
<evidence type="ECO:0000313" key="9">
    <source>
        <dbReference type="Proteomes" id="UP000016562"/>
    </source>
</evidence>
<sequence length="222" mass="25096">MSAATYEKILSSIIDGVYEVNSKLPSEAELCEFYQVSRPVVRAALSQLREDNLVISRRGSGTFIKNKPKRQVLDFDGVSSLADIQRCFEFRTEVEGGAAYLAADRRTDIQLRNIKNALEQLKVAASSGHLATDQDYDFHMAISEASNNKFYVTVMESLHNSVKQGMDITRSLSLSASVERSKRVLLEHELIYQAIAEKDPDRAKRHIQRHLNNAKKRMFDGE</sequence>
<organism evidence="8 9">
    <name type="scientific">Vibrio ezurae NBRC 102218</name>
    <dbReference type="NCBI Taxonomy" id="1219080"/>
    <lineage>
        <taxon>Bacteria</taxon>
        <taxon>Pseudomonadati</taxon>
        <taxon>Pseudomonadota</taxon>
        <taxon>Gammaproteobacteria</taxon>
        <taxon>Vibrionales</taxon>
        <taxon>Vibrionaceae</taxon>
        <taxon>Vibrio</taxon>
    </lineage>
</organism>
<evidence type="ECO:0000259" key="7">
    <source>
        <dbReference type="PROSITE" id="PS50949"/>
    </source>
</evidence>
<evidence type="ECO:0000256" key="1">
    <source>
        <dbReference type="ARBA" id="ARBA00022491"/>
    </source>
</evidence>
<keyword evidence="2" id="KW-0805">Transcription regulation</keyword>
<dbReference type="InterPro" id="IPR036388">
    <property type="entry name" value="WH-like_DNA-bd_sf"/>
</dbReference>
<dbReference type="GO" id="GO:0003700">
    <property type="term" value="F:DNA-binding transcription factor activity"/>
    <property type="evidence" value="ECO:0007669"/>
    <property type="project" value="InterPro"/>
</dbReference>